<gene>
    <name evidence="3" type="ORF">L596_028833</name>
</gene>
<feature type="transmembrane region" description="Helical" evidence="2">
    <location>
        <begin position="27"/>
        <end position="47"/>
    </location>
</feature>
<feature type="compositionally biased region" description="Low complexity" evidence="1">
    <location>
        <begin position="241"/>
        <end position="267"/>
    </location>
</feature>
<feature type="region of interest" description="Disordered" evidence="1">
    <location>
        <begin position="204"/>
        <end position="324"/>
    </location>
</feature>
<dbReference type="Proteomes" id="UP000298663">
    <property type="component" value="Unassembled WGS sequence"/>
</dbReference>
<dbReference type="EMBL" id="AZBU02000011">
    <property type="protein sequence ID" value="TKR61766.1"/>
    <property type="molecule type" value="Genomic_DNA"/>
</dbReference>
<comment type="caution">
    <text evidence="3">The sequence shown here is derived from an EMBL/GenBank/DDBJ whole genome shotgun (WGS) entry which is preliminary data.</text>
</comment>
<reference evidence="3 4" key="1">
    <citation type="journal article" date="2015" name="Genome Biol.">
        <title>Comparative genomics of Steinernema reveals deeply conserved gene regulatory networks.</title>
        <authorList>
            <person name="Dillman A.R."/>
            <person name="Macchietto M."/>
            <person name="Porter C.F."/>
            <person name="Rogers A."/>
            <person name="Williams B."/>
            <person name="Antoshechkin I."/>
            <person name="Lee M.M."/>
            <person name="Goodwin Z."/>
            <person name="Lu X."/>
            <person name="Lewis E.E."/>
            <person name="Goodrich-Blair H."/>
            <person name="Stock S.P."/>
            <person name="Adams B.J."/>
            <person name="Sternberg P.W."/>
            <person name="Mortazavi A."/>
        </authorList>
    </citation>
    <scope>NUCLEOTIDE SEQUENCE [LARGE SCALE GENOMIC DNA]</scope>
    <source>
        <strain evidence="3 4">ALL</strain>
    </source>
</reference>
<keyword evidence="4" id="KW-1185">Reference proteome</keyword>
<protein>
    <submittedName>
        <fullName evidence="3">Uncharacterized protein</fullName>
    </submittedName>
</protein>
<reference evidence="3 4" key="2">
    <citation type="journal article" date="2019" name="G3 (Bethesda)">
        <title>Hybrid Assembly of the Genome of the Entomopathogenic Nematode Steinernema carpocapsae Identifies the X-Chromosome.</title>
        <authorList>
            <person name="Serra L."/>
            <person name="Macchietto M."/>
            <person name="Macias-Munoz A."/>
            <person name="McGill C.J."/>
            <person name="Rodriguez I.M."/>
            <person name="Rodriguez B."/>
            <person name="Murad R."/>
            <person name="Mortazavi A."/>
        </authorList>
    </citation>
    <scope>NUCLEOTIDE SEQUENCE [LARGE SCALE GENOMIC DNA]</scope>
    <source>
        <strain evidence="3 4">ALL</strain>
    </source>
</reference>
<feature type="transmembrane region" description="Helical" evidence="2">
    <location>
        <begin position="169"/>
        <end position="188"/>
    </location>
</feature>
<proteinExistence type="predicted"/>
<evidence type="ECO:0000313" key="3">
    <source>
        <dbReference type="EMBL" id="TKR61766.1"/>
    </source>
</evidence>
<evidence type="ECO:0000256" key="2">
    <source>
        <dbReference type="SAM" id="Phobius"/>
    </source>
</evidence>
<feature type="compositionally biased region" description="Polar residues" evidence="1">
    <location>
        <begin position="204"/>
        <end position="238"/>
    </location>
</feature>
<accession>A0A4U5LZH6</accession>
<organism evidence="3 4">
    <name type="scientific">Steinernema carpocapsae</name>
    <name type="common">Entomopathogenic nematode</name>
    <dbReference type="NCBI Taxonomy" id="34508"/>
    <lineage>
        <taxon>Eukaryota</taxon>
        <taxon>Metazoa</taxon>
        <taxon>Ecdysozoa</taxon>
        <taxon>Nematoda</taxon>
        <taxon>Chromadorea</taxon>
        <taxon>Rhabditida</taxon>
        <taxon>Tylenchina</taxon>
        <taxon>Panagrolaimomorpha</taxon>
        <taxon>Strongyloidoidea</taxon>
        <taxon>Steinernematidae</taxon>
        <taxon>Steinernema</taxon>
    </lineage>
</organism>
<keyword evidence="2" id="KW-1133">Transmembrane helix</keyword>
<evidence type="ECO:0000313" key="4">
    <source>
        <dbReference type="Proteomes" id="UP000298663"/>
    </source>
</evidence>
<dbReference type="AlphaFoldDB" id="A0A4U5LZH6"/>
<feature type="transmembrane region" description="Helical" evidence="2">
    <location>
        <begin position="129"/>
        <end position="149"/>
    </location>
</feature>
<evidence type="ECO:0000256" key="1">
    <source>
        <dbReference type="SAM" id="MobiDB-lite"/>
    </source>
</evidence>
<keyword evidence="2" id="KW-0812">Transmembrane</keyword>
<name>A0A4U5LZH6_STECR</name>
<keyword evidence="2" id="KW-0472">Membrane</keyword>
<sequence length="324" mass="35634">MTFDVPSLETARSSLSQLSPYLQNPTFIIRIVLTVLSIIIMALVMGAPGLCTIPQQEGASYCADDNYAQIGWWNSEYATNMKMEGVWGQMAVILGAPLCAFGALTMSVLTNFKAQLGVDVDVTPFEGIYLVLCAVFHSILVILEFFYALAFFDIMMIVNSVNPSGMIQVRGWIAAAVFLLISMILYSADAHMTRRKRRIEAEANQQQLRAHNPASQYAPDQSPAQQSAPNPYQGQQNPAMHYPQAGQYPPQGQYPQNNHYPPQGQYPMGNQYPQEGQYSPPGQYPLMNQSPPPNQYGPNLPLAPISQSPLAPPPPPQVDPANKA</sequence>
<dbReference type="STRING" id="34508.A0A4U5LZH6"/>
<feature type="transmembrane region" description="Helical" evidence="2">
    <location>
        <begin position="86"/>
        <end position="109"/>
    </location>
</feature>